<reference evidence="3 4" key="1">
    <citation type="submission" date="2023-12" db="EMBL/GenBank/DDBJ databases">
        <title>Streptomyces sp. V4-01.</title>
        <authorList>
            <person name="Somphong A."/>
            <person name="Phongsopitanun W."/>
        </authorList>
    </citation>
    <scope>NUCLEOTIDE SEQUENCE [LARGE SCALE GENOMIC DNA]</scope>
    <source>
        <strain evidence="3 4">V4-01</strain>
    </source>
</reference>
<comment type="caution">
    <text evidence="3">The sequence shown here is derived from an EMBL/GenBank/DDBJ whole genome shotgun (WGS) entry which is preliminary data.</text>
</comment>
<keyword evidence="2" id="KW-1133">Transmembrane helix</keyword>
<name>A0ABU7P451_9ACTN</name>
<sequence>MVALIAWAALAGGAALGTLSARSWRRVARYWSNPAARPSPVALSRYFGPDARRRLEQGSALNAACLTGLTLVLLGGAWLPPDGTSGAQNPVAFAVAVFGLAVFLAGVLGQLSLGFLGRPLFVLPQHARNGAGGKSAAPGGRTTGSPSEQGTPMTSGPIPQEADGGAEILVFRDEADSYAQLRRYKVYVDGERVGDIRRGESCSRSVAPGPHRVQVKISWCSSQVSSVEVSPGDRLRFICRAAPGVESDPTAVYKRRNDFLLLRAV</sequence>
<evidence type="ECO:0000313" key="3">
    <source>
        <dbReference type="EMBL" id="MEE4540585.1"/>
    </source>
</evidence>
<keyword evidence="2" id="KW-0812">Transmembrane</keyword>
<keyword evidence="4" id="KW-1185">Reference proteome</keyword>
<evidence type="ECO:0000313" key="4">
    <source>
        <dbReference type="Proteomes" id="UP001344658"/>
    </source>
</evidence>
<accession>A0ABU7P451</accession>
<feature type="transmembrane region" description="Helical" evidence="2">
    <location>
        <begin position="60"/>
        <end position="79"/>
    </location>
</feature>
<protein>
    <submittedName>
        <fullName evidence="3">Uncharacterized protein</fullName>
    </submittedName>
</protein>
<dbReference type="EMBL" id="JAZEWV010000001">
    <property type="protein sequence ID" value="MEE4540585.1"/>
    <property type="molecule type" value="Genomic_DNA"/>
</dbReference>
<proteinExistence type="predicted"/>
<feature type="region of interest" description="Disordered" evidence="1">
    <location>
        <begin position="131"/>
        <end position="159"/>
    </location>
</feature>
<keyword evidence="2" id="KW-0472">Membrane</keyword>
<feature type="transmembrane region" description="Helical" evidence="2">
    <location>
        <begin position="91"/>
        <end position="116"/>
    </location>
</feature>
<dbReference type="RefSeq" id="WP_330792416.1">
    <property type="nucleotide sequence ID" value="NZ_JAZEWV010000001.1"/>
</dbReference>
<gene>
    <name evidence="3" type="ORF">V2S66_01210</name>
</gene>
<feature type="compositionally biased region" description="Polar residues" evidence="1">
    <location>
        <begin position="143"/>
        <end position="154"/>
    </location>
</feature>
<evidence type="ECO:0000256" key="2">
    <source>
        <dbReference type="SAM" id="Phobius"/>
    </source>
</evidence>
<organism evidence="3 4">
    <name type="scientific">Actinacidiphila polyblastidii</name>
    <dbReference type="NCBI Taxonomy" id="3110430"/>
    <lineage>
        <taxon>Bacteria</taxon>
        <taxon>Bacillati</taxon>
        <taxon>Actinomycetota</taxon>
        <taxon>Actinomycetes</taxon>
        <taxon>Kitasatosporales</taxon>
        <taxon>Streptomycetaceae</taxon>
        <taxon>Actinacidiphila</taxon>
    </lineage>
</organism>
<dbReference type="Proteomes" id="UP001344658">
    <property type="component" value="Unassembled WGS sequence"/>
</dbReference>
<evidence type="ECO:0000256" key="1">
    <source>
        <dbReference type="SAM" id="MobiDB-lite"/>
    </source>
</evidence>